<proteinExistence type="predicted"/>
<organism evidence="1 2">
    <name type="scientific">Salix brachista</name>
    <dbReference type="NCBI Taxonomy" id="2182728"/>
    <lineage>
        <taxon>Eukaryota</taxon>
        <taxon>Viridiplantae</taxon>
        <taxon>Streptophyta</taxon>
        <taxon>Embryophyta</taxon>
        <taxon>Tracheophyta</taxon>
        <taxon>Spermatophyta</taxon>
        <taxon>Magnoliopsida</taxon>
        <taxon>eudicotyledons</taxon>
        <taxon>Gunneridae</taxon>
        <taxon>Pentapetalae</taxon>
        <taxon>rosids</taxon>
        <taxon>fabids</taxon>
        <taxon>Malpighiales</taxon>
        <taxon>Salicaceae</taxon>
        <taxon>Saliceae</taxon>
        <taxon>Salix</taxon>
    </lineage>
</organism>
<comment type="caution">
    <text evidence="1">The sequence shown here is derived from an EMBL/GenBank/DDBJ whole genome shotgun (WGS) entry which is preliminary data.</text>
</comment>
<gene>
    <name evidence="1" type="ORF">DKX38_026398</name>
</gene>
<evidence type="ECO:0000313" key="1">
    <source>
        <dbReference type="EMBL" id="KAB5515750.1"/>
    </source>
</evidence>
<name>A0A5N5JDJ8_9ROSI</name>
<sequence>MQRSQKVIDGVFVKILCCSCDLFMRNLQGSKIPLFKPVIPLRYSSSSMDYTISGFDILKKLSNIQGEEVQEGRAKLTLSNGE</sequence>
<dbReference type="AlphaFoldDB" id="A0A5N5JDJ8"/>
<keyword evidence="2" id="KW-1185">Reference proteome</keyword>
<evidence type="ECO:0000313" key="2">
    <source>
        <dbReference type="Proteomes" id="UP000326939"/>
    </source>
</evidence>
<reference evidence="2" key="1">
    <citation type="journal article" date="2019" name="Gigascience">
        <title>De novo genome assembly of the endangered Acer yangbiense, a plant species with extremely small populations endemic to Yunnan Province, China.</title>
        <authorList>
            <person name="Yang J."/>
            <person name="Wariss H.M."/>
            <person name="Tao L."/>
            <person name="Zhang R."/>
            <person name="Yun Q."/>
            <person name="Hollingsworth P."/>
            <person name="Dao Z."/>
            <person name="Luo G."/>
            <person name="Guo H."/>
            <person name="Ma Y."/>
            <person name="Sun W."/>
        </authorList>
    </citation>
    <scope>NUCLEOTIDE SEQUENCE [LARGE SCALE GENOMIC DNA]</scope>
    <source>
        <strain evidence="2">cv. br00</strain>
    </source>
</reference>
<dbReference type="Proteomes" id="UP000326939">
    <property type="component" value="Chromosome 17"/>
</dbReference>
<protein>
    <submittedName>
        <fullName evidence="1">Uncharacterized protein</fullName>
    </submittedName>
</protein>
<accession>A0A5N5JDJ8</accession>
<dbReference type="EMBL" id="VDCV01000017">
    <property type="protein sequence ID" value="KAB5515750.1"/>
    <property type="molecule type" value="Genomic_DNA"/>
</dbReference>